<accession>A0ABQ8A1M1</accession>
<evidence type="ECO:0000256" key="4">
    <source>
        <dbReference type="ARBA" id="ARBA00022692"/>
    </source>
</evidence>
<feature type="transmembrane region" description="Helical" evidence="14">
    <location>
        <begin position="441"/>
        <end position="461"/>
    </location>
</feature>
<keyword evidence="6" id="KW-0406">Ion transport</keyword>
<dbReference type="PANTHER" id="PTHR34836:SF1">
    <property type="entry name" value="OS09G0428600 PROTEIN"/>
    <property type="match status" value="1"/>
</dbReference>
<sequence>MINHIIIRVLKSCDDDKQHYKNSYFVPFLWGFVVMDAGLGQNTTSDEIKVGVVIDLKTNFSKICLTSINMSLSDFYQTHPHYRTRLALHVRDSMEDIVEASAAAYNLINNEKVRAIIGPRSSMQAEFMIKLATKSQVPTITFSATSPLLRTINNPYFVRATIRAGPRIFKARSPKKKSQGIMPSLSEALGDVEVHRSVISPEASDDHILKELYKLKTEQTRVFVINMDASLGFRVLKKAREIGMMEEGYVWLLSNGMTHMMRHNGRSLETMQGLLGVRSHVPRSKEREDFSKRFGPVIWPGNSTVVPKGWEIPTSGKKIKVGVPVNKGFLNFVEIKTNPISNLTTVRGYAIDIFEAALKELPYSVIPQYGFEPPGDNYNDLVYQVFDGKWDAVVGDITITSNRSSYVDFTLPYTESGVSMIVPVRSNKNKNSWVFLKPWSLDLWITTGCFFVFIGFVVWLFEHRVNTDFRGPPHHQIGTSVCFSFSTMVFAHREKVVSNLARFVVVVWCFVVLVLTQSYTASLTSFLTVQSLLPTATNVEDLIRSGESVGYQQGGFVKDILLGLKFFESQLKPFGSAEECDDLLSKGTSKGGQNTTSDEIKVGVVIDLKTNFSKICLTSINMSLSDFYQTHPHYRTRLALHVRDSMEDIVEASAAAYNLINNEKVRAIIGPRSSMQAEFMILNWPPNLKKLSTTLTSSEATIDDSFQAEAIASIVKSFGWRSVVAIYVDNELGQGIMPSLSEALGDVEVHRSVISPEASDDHILKELYKLKTEQTRVFVINMDASLGFGEIGMMEEGYVWLLSNGMTHMMRHNGRSLETMQGLLGVRSHVPRSKEREDFSKRFGPVIWPGNSTVVPKGWEIPTSGKKIKVGVPVNKGFLNFVEIKTNPISNLTTVRGYAIDIFEAALKELPYSVIPQYGFEPPGDNYNDLVYQVFDGKWDAVVGDITITSNRSSYVDFTLPYTESGVSMIVPVRSNKNKNSWVFLKPWSLDLWITTGCFFVFIGFVVWLFEHRVNTDFRGPPHHQIGTSVCFSFSTMVFAHREKVVSNLARFVVVVWCFVVLVLTQSYTASLTSFLTVQSLLPTATNVEDLIRSGESVGYQQGGFVKDILLGLKFFESQLKPFGSAEECDDLLSKGTSKGGIAAAFDDVPYLKDIAFPKNSPMTGDEMSLIENKWFNRLSLASDCPGPDTADLSSNHLTLSSFWGLFLIAGVASFLALLIFVALFLYEHRHTLCRESEGSIWRKLNSLFIIFDAKDIKSHTFKSSAVHNVSSPITPCTASPSNVQIRPLQRSIRACFSMSEEHFRTQPKHNKRGESDIEFGVERQREVKQTPRCKLSA</sequence>
<keyword evidence="7 14" id="KW-0472">Membrane</keyword>
<evidence type="ECO:0000256" key="3">
    <source>
        <dbReference type="ARBA" id="ARBA00022448"/>
    </source>
</evidence>
<dbReference type="SUPFAM" id="SSF53850">
    <property type="entry name" value="Periplasmic binding protein-like II"/>
    <property type="match status" value="1"/>
</dbReference>
<keyword evidence="11" id="KW-0407">Ion channel</keyword>
<evidence type="ECO:0000256" key="9">
    <source>
        <dbReference type="ARBA" id="ARBA00023180"/>
    </source>
</evidence>
<dbReference type="InterPro" id="IPR015683">
    <property type="entry name" value="Ionotropic_Glu_rcpt"/>
</dbReference>
<comment type="function">
    <text evidence="12">Glutamate-gated receptor that probably acts as a non-selective cation channel. May be involved in light-signal transduction and calcium homeostasis via the regulation of calcium influx into cells.</text>
</comment>
<feature type="region of interest" description="Disordered" evidence="13">
    <location>
        <begin position="1304"/>
        <end position="1338"/>
    </location>
</feature>
<evidence type="ECO:0000256" key="7">
    <source>
        <dbReference type="ARBA" id="ARBA00023136"/>
    </source>
</evidence>
<keyword evidence="8" id="KW-0675">Receptor</keyword>
<evidence type="ECO:0000256" key="6">
    <source>
        <dbReference type="ARBA" id="ARBA00023065"/>
    </source>
</evidence>
<comment type="subunit">
    <text evidence="2">May form heteromers.</text>
</comment>
<evidence type="ECO:0000256" key="2">
    <source>
        <dbReference type="ARBA" id="ARBA00011095"/>
    </source>
</evidence>
<dbReference type="Gene3D" id="1.10.287.70">
    <property type="match status" value="2"/>
</dbReference>
<comment type="subcellular location">
    <subcellularLocation>
        <location evidence="1">Membrane</location>
        <topology evidence="1">Multi-pass membrane protein</topology>
    </subcellularLocation>
</comment>
<keyword evidence="10" id="KW-1071">Ligand-gated ion channel</keyword>
<gene>
    <name evidence="16" type="ORF">HID58_062496</name>
</gene>
<name>A0ABQ8A1M1_BRANA</name>
<dbReference type="InterPro" id="IPR028082">
    <property type="entry name" value="Peripla_BP_I"/>
</dbReference>
<keyword evidence="4 14" id="KW-0812">Transmembrane</keyword>
<feature type="compositionally biased region" description="Basic and acidic residues" evidence="13">
    <location>
        <begin position="1313"/>
        <end position="1330"/>
    </location>
</feature>
<keyword evidence="3" id="KW-0813">Transport</keyword>
<feature type="domain" description="Ionotropic glutamate receptor C-terminal" evidence="15">
    <location>
        <begin position="318"/>
        <end position="614"/>
    </location>
</feature>
<dbReference type="InterPro" id="IPR001828">
    <property type="entry name" value="ANF_lig-bd_rcpt"/>
</dbReference>
<dbReference type="Gene3D" id="3.40.50.2300">
    <property type="match status" value="4"/>
</dbReference>
<keyword evidence="17" id="KW-1185">Reference proteome</keyword>
<evidence type="ECO:0000256" key="10">
    <source>
        <dbReference type="ARBA" id="ARBA00023286"/>
    </source>
</evidence>
<organism evidence="16 17">
    <name type="scientific">Brassica napus</name>
    <name type="common">Rape</name>
    <dbReference type="NCBI Taxonomy" id="3708"/>
    <lineage>
        <taxon>Eukaryota</taxon>
        <taxon>Viridiplantae</taxon>
        <taxon>Streptophyta</taxon>
        <taxon>Embryophyta</taxon>
        <taxon>Tracheophyta</taxon>
        <taxon>Spermatophyta</taxon>
        <taxon>Magnoliopsida</taxon>
        <taxon>eudicotyledons</taxon>
        <taxon>Gunneridae</taxon>
        <taxon>Pentapetalae</taxon>
        <taxon>rosids</taxon>
        <taxon>malvids</taxon>
        <taxon>Brassicales</taxon>
        <taxon>Brassicaceae</taxon>
        <taxon>Brassiceae</taxon>
        <taxon>Brassica</taxon>
    </lineage>
</organism>
<dbReference type="InterPro" id="IPR019594">
    <property type="entry name" value="Glu/Gly-bd"/>
</dbReference>
<dbReference type="EMBL" id="JAGKQM010000014">
    <property type="protein sequence ID" value="KAH0886400.1"/>
    <property type="molecule type" value="Genomic_DNA"/>
</dbReference>
<evidence type="ECO:0000313" key="17">
    <source>
        <dbReference type="Proteomes" id="UP000824890"/>
    </source>
</evidence>
<dbReference type="Proteomes" id="UP000824890">
    <property type="component" value="Unassembled WGS sequence"/>
</dbReference>
<evidence type="ECO:0000256" key="11">
    <source>
        <dbReference type="ARBA" id="ARBA00023303"/>
    </source>
</evidence>
<evidence type="ECO:0000313" key="16">
    <source>
        <dbReference type="EMBL" id="KAH0886400.1"/>
    </source>
</evidence>
<dbReference type="SMART" id="SM00079">
    <property type="entry name" value="PBPe"/>
    <property type="match status" value="2"/>
</dbReference>
<dbReference type="Pfam" id="PF01094">
    <property type="entry name" value="ANF_receptor"/>
    <property type="match status" value="3"/>
</dbReference>
<protein>
    <recommendedName>
        <fullName evidence="15">Ionotropic glutamate receptor C-terminal domain-containing protein</fullName>
    </recommendedName>
</protein>
<feature type="transmembrane region" description="Helical" evidence="14">
    <location>
        <begin position="992"/>
        <end position="1010"/>
    </location>
</feature>
<reference evidence="16 17" key="1">
    <citation type="submission" date="2021-05" db="EMBL/GenBank/DDBJ databases">
        <title>Genome Assembly of Synthetic Allotetraploid Brassica napus Reveals Homoeologous Exchanges between Subgenomes.</title>
        <authorList>
            <person name="Davis J.T."/>
        </authorList>
    </citation>
    <scope>NUCLEOTIDE SEQUENCE [LARGE SCALE GENOMIC DNA]</scope>
    <source>
        <strain evidence="17">cv. Da-Ae</strain>
        <tissue evidence="16">Seedling</tissue>
    </source>
</reference>
<evidence type="ECO:0000256" key="5">
    <source>
        <dbReference type="ARBA" id="ARBA00022989"/>
    </source>
</evidence>
<evidence type="ECO:0000256" key="12">
    <source>
        <dbReference type="ARBA" id="ARBA00049638"/>
    </source>
</evidence>
<evidence type="ECO:0000256" key="8">
    <source>
        <dbReference type="ARBA" id="ARBA00023170"/>
    </source>
</evidence>
<dbReference type="Gene3D" id="3.40.190.10">
    <property type="entry name" value="Periplasmic binding protein-like II"/>
    <property type="match status" value="2"/>
</dbReference>
<proteinExistence type="predicted"/>
<dbReference type="SUPFAM" id="SSF53822">
    <property type="entry name" value="Periplasmic binding protein-like I"/>
    <property type="match status" value="2"/>
</dbReference>
<dbReference type="PANTHER" id="PTHR34836">
    <property type="entry name" value="OS06G0188250 PROTEIN"/>
    <property type="match status" value="1"/>
</dbReference>
<dbReference type="CDD" id="cd13686">
    <property type="entry name" value="GluR_Plant"/>
    <property type="match status" value="1"/>
</dbReference>
<keyword evidence="5 14" id="KW-1133">Transmembrane helix</keyword>
<dbReference type="Pfam" id="PF00060">
    <property type="entry name" value="Lig_chan"/>
    <property type="match status" value="2"/>
</dbReference>
<keyword evidence="9" id="KW-0325">Glycoprotein</keyword>
<evidence type="ECO:0000259" key="15">
    <source>
        <dbReference type="SMART" id="SM00079"/>
    </source>
</evidence>
<evidence type="ECO:0000256" key="1">
    <source>
        <dbReference type="ARBA" id="ARBA00004141"/>
    </source>
</evidence>
<dbReference type="Pfam" id="PF10613">
    <property type="entry name" value="Lig_chan-Glu_bd"/>
    <property type="match status" value="2"/>
</dbReference>
<feature type="transmembrane region" description="Helical" evidence="14">
    <location>
        <begin position="503"/>
        <end position="527"/>
    </location>
</feature>
<comment type="caution">
    <text evidence="16">The sequence shown here is derived from an EMBL/GenBank/DDBJ whole genome shotgun (WGS) entry which is preliminary data.</text>
</comment>
<dbReference type="InterPro" id="IPR001320">
    <property type="entry name" value="Iontro_rcpt_C"/>
</dbReference>
<feature type="domain" description="Ionotropic glutamate receptor C-terminal" evidence="15">
    <location>
        <begin position="867"/>
        <end position="1178"/>
    </location>
</feature>
<feature type="transmembrane region" description="Helical" evidence="14">
    <location>
        <begin position="1203"/>
        <end position="1227"/>
    </location>
</feature>
<evidence type="ECO:0000256" key="14">
    <source>
        <dbReference type="SAM" id="Phobius"/>
    </source>
</evidence>
<feature type="transmembrane region" description="Helical" evidence="14">
    <location>
        <begin position="1049"/>
        <end position="1068"/>
    </location>
</feature>
<evidence type="ECO:0000256" key="13">
    <source>
        <dbReference type="SAM" id="MobiDB-lite"/>
    </source>
</evidence>